<comment type="caution">
    <text evidence="1">The sequence shown here is derived from an EMBL/GenBank/DDBJ whole genome shotgun (WGS) entry which is preliminary data.</text>
</comment>
<evidence type="ECO:0000313" key="2">
    <source>
        <dbReference type="Proteomes" id="UP000789920"/>
    </source>
</evidence>
<feature type="non-terminal residue" evidence="1">
    <location>
        <position position="1"/>
    </location>
</feature>
<sequence>LRPGFALGILDCYINLPNKYMDKNPKSRPTALYVYKILQEWEIIFNTLTFDSNSDIRK</sequence>
<dbReference type="Proteomes" id="UP000789920">
    <property type="component" value="Unassembled WGS sequence"/>
</dbReference>
<dbReference type="EMBL" id="CAJVQC010020629">
    <property type="protein sequence ID" value="CAG8709340.1"/>
    <property type="molecule type" value="Genomic_DNA"/>
</dbReference>
<protein>
    <submittedName>
        <fullName evidence="1">5568_t:CDS:1</fullName>
    </submittedName>
</protein>
<proteinExistence type="predicted"/>
<reference evidence="1" key="1">
    <citation type="submission" date="2021-06" db="EMBL/GenBank/DDBJ databases">
        <authorList>
            <person name="Kallberg Y."/>
            <person name="Tangrot J."/>
            <person name="Rosling A."/>
        </authorList>
    </citation>
    <scope>NUCLEOTIDE SEQUENCE</scope>
    <source>
        <strain evidence="1">MA461A</strain>
    </source>
</reference>
<name>A0ACA9PGZ7_9GLOM</name>
<gene>
    <name evidence="1" type="ORF">RPERSI_LOCUS10429</name>
</gene>
<evidence type="ECO:0000313" key="1">
    <source>
        <dbReference type="EMBL" id="CAG8709340.1"/>
    </source>
</evidence>
<organism evidence="1 2">
    <name type="scientific">Racocetra persica</name>
    <dbReference type="NCBI Taxonomy" id="160502"/>
    <lineage>
        <taxon>Eukaryota</taxon>
        <taxon>Fungi</taxon>
        <taxon>Fungi incertae sedis</taxon>
        <taxon>Mucoromycota</taxon>
        <taxon>Glomeromycotina</taxon>
        <taxon>Glomeromycetes</taxon>
        <taxon>Diversisporales</taxon>
        <taxon>Gigasporaceae</taxon>
        <taxon>Racocetra</taxon>
    </lineage>
</organism>
<accession>A0ACA9PGZ7</accession>
<keyword evidence="2" id="KW-1185">Reference proteome</keyword>